<evidence type="ECO:0000313" key="8">
    <source>
        <dbReference type="EMBL" id="KAG2199984.1"/>
    </source>
</evidence>
<gene>
    <name evidence="8" type="ORF">INT47_000334</name>
</gene>
<dbReference type="GO" id="GO:0000981">
    <property type="term" value="F:DNA-binding transcription factor activity, RNA polymerase II-specific"/>
    <property type="evidence" value="ECO:0007669"/>
    <property type="project" value="InterPro"/>
</dbReference>
<feature type="signal peptide" evidence="6">
    <location>
        <begin position="1"/>
        <end position="24"/>
    </location>
</feature>
<dbReference type="CDD" id="cd00067">
    <property type="entry name" value="GAL4"/>
    <property type="match status" value="1"/>
</dbReference>
<reference evidence="8" key="1">
    <citation type="submission" date="2020-12" db="EMBL/GenBank/DDBJ databases">
        <title>Metabolic potential, ecology and presence of endohyphal bacteria is reflected in genomic diversity of Mucoromycotina.</title>
        <authorList>
            <person name="Muszewska A."/>
            <person name="Okrasinska A."/>
            <person name="Steczkiewicz K."/>
            <person name="Drgas O."/>
            <person name="Orlowska M."/>
            <person name="Perlinska-Lenart U."/>
            <person name="Aleksandrzak-Piekarczyk T."/>
            <person name="Szatraj K."/>
            <person name="Zielenkiewicz U."/>
            <person name="Pilsyk S."/>
            <person name="Malc E."/>
            <person name="Mieczkowski P."/>
            <person name="Kruszewska J.S."/>
            <person name="Biernat P."/>
            <person name="Pawlowska J."/>
        </authorList>
    </citation>
    <scope>NUCLEOTIDE SEQUENCE</scope>
    <source>
        <strain evidence="8">WA0000017839</strain>
    </source>
</reference>
<feature type="chain" id="PRO_5034062754" description="Xylanolytic transcriptional activator regulatory domain-containing protein" evidence="6">
    <location>
        <begin position="25"/>
        <end position="650"/>
    </location>
</feature>
<dbReference type="Pfam" id="PF04082">
    <property type="entry name" value="Fungal_trans"/>
    <property type="match status" value="1"/>
</dbReference>
<keyword evidence="6" id="KW-0732">Signal</keyword>
<evidence type="ECO:0000256" key="6">
    <source>
        <dbReference type="SAM" id="SignalP"/>
    </source>
</evidence>
<dbReference type="InterPro" id="IPR007219">
    <property type="entry name" value="XnlR_reg_dom"/>
</dbReference>
<dbReference type="InterPro" id="IPR001138">
    <property type="entry name" value="Zn2Cys6_DnaBD"/>
</dbReference>
<dbReference type="Proteomes" id="UP000603453">
    <property type="component" value="Unassembled WGS sequence"/>
</dbReference>
<feature type="domain" description="Xylanolytic transcriptional activator regulatory" evidence="7">
    <location>
        <begin position="212"/>
        <end position="320"/>
    </location>
</feature>
<evidence type="ECO:0000256" key="3">
    <source>
        <dbReference type="ARBA" id="ARBA00023125"/>
    </source>
</evidence>
<dbReference type="GO" id="GO:0003677">
    <property type="term" value="F:DNA binding"/>
    <property type="evidence" value="ECO:0007669"/>
    <property type="project" value="UniProtKB-KW"/>
</dbReference>
<evidence type="ECO:0000313" key="9">
    <source>
        <dbReference type="Proteomes" id="UP000603453"/>
    </source>
</evidence>
<sequence>MGTWGGLFGSIIVTYFFCIPLTDCKQRRRKCERSSESEPCQRCVKMRKTCVAQDETFENESSDEDPFLECKNNVELEIISQQVKDLESELEHLEISLNQQRTLAKKAEPSWNIRYVDGQFRLESQIKTVEELMMYGTAAMRYLSPFGKTFGKTSLKFQRLNPSFIKSAMKMVSHFEFGGNNGKISAAVISQSFSTELFQFIQPRIFLDGLVDLFFKCFNTTFPMVHEPSFREHFRRLKDPMDDAITLAICSQAAVSTCEHSFFDSQEKRCVGEFFYQRALDRLLEMFDDPDKALESLIVINLLQFFMTVTLRVSDSQKWATIASLLASHLQQEYPECLSVDTSLPLHTRTKYATIQRNTAVADNILAFLDLVTRNRGDDFTCIKGQFDILPDEPEATRGLLDTMNHTIFLMHHPASLIVVKQARKMALGEIAELNFEEIIRFEGVVVDWWHNLPSHLKMCSEPYNCTAELIEKTDELPKLMTMCFLYALTLGVHECLIEPTYKVGLENVNGTVRDRAIYLSMESTSMLLLLSKKIALLDSICYSPANLLIRSIDSLMVIIDIKDEQLAKRAKTRLVEYMGVLKESILNDHQVSLAVSPYFNRYASADSNATSLPELYKNYPLPAAAFIFDIINSTINENIGDVETYLQST</sequence>
<evidence type="ECO:0000259" key="7">
    <source>
        <dbReference type="Pfam" id="PF04082"/>
    </source>
</evidence>
<dbReference type="AlphaFoldDB" id="A0A8H7QWF0"/>
<comment type="subcellular location">
    <subcellularLocation>
        <location evidence="1">Nucleus</location>
    </subcellularLocation>
</comment>
<dbReference type="CDD" id="cd12148">
    <property type="entry name" value="fungal_TF_MHR"/>
    <property type="match status" value="1"/>
</dbReference>
<evidence type="ECO:0000256" key="5">
    <source>
        <dbReference type="SAM" id="Coils"/>
    </source>
</evidence>
<proteinExistence type="predicted"/>
<organism evidence="8 9">
    <name type="scientific">Mucor saturninus</name>
    <dbReference type="NCBI Taxonomy" id="64648"/>
    <lineage>
        <taxon>Eukaryota</taxon>
        <taxon>Fungi</taxon>
        <taxon>Fungi incertae sedis</taxon>
        <taxon>Mucoromycota</taxon>
        <taxon>Mucoromycotina</taxon>
        <taxon>Mucoromycetes</taxon>
        <taxon>Mucorales</taxon>
        <taxon>Mucorineae</taxon>
        <taxon>Mucoraceae</taxon>
        <taxon>Mucor</taxon>
    </lineage>
</organism>
<keyword evidence="3" id="KW-0238">DNA-binding</keyword>
<dbReference type="GO" id="GO:0008270">
    <property type="term" value="F:zinc ion binding"/>
    <property type="evidence" value="ECO:0007669"/>
    <property type="project" value="InterPro"/>
</dbReference>
<evidence type="ECO:0000256" key="4">
    <source>
        <dbReference type="ARBA" id="ARBA00023242"/>
    </source>
</evidence>
<feature type="coiled-coil region" evidence="5">
    <location>
        <begin position="76"/>
        <end position="103"/>
    </location>
</feature>
<dbReference type="OrthoDB" id="2369992at2759"/>
<keyword evidence="9" id="KW-1185">Reference proteome</keyword>
<dbReference type="InterPro" id="IPR050987">
    <property type="entry name" value="AtrR-like"/>
</dbReference>
<dbReference type="EMBL" id="JAEPRD010000089">
    <property type="protein sequence ID" value="KAG2199984.1"/>
    <property type="molecule type" value="Genomic_DNA"/>
</dbReference>
<keyword evidence="5" id="KW-0175">Coiled coil</keyword>
<keyword evidence="2" id="KW-0479">Metal-binding</keyword>
<evidence type="ECO:0000256" key="2">
    <source>
        <dbReference type="ARBA" id="ARBA00022723"/>
    </source>
</evidence>
<evidence type="ECO:0000256" key="1">
    <source>
        <dbReference type="ARBA" id="ARBA00004123"/>
    </source>
</evidence>
<accession>A0A8H7QWF0</accession>
<protein>
    <recommendedName>
        <fullName evidence="7">Xylanolytic transcriptional activator regulatory domain-containing protein</fullName>
    </recommendedName>
</protein>
<dbReference type="PANTHER" id="PTHR46910">
    <property type="entry name" value="TRANSCRIPTION FACTOR PDR1"/>
    <property type="match status" value="1"/>
</dbReference>
<dbReference type="GO" id="GO:0006351">
    <property type="term" value="P:DNA-templated transcription"/>
    <property type="evidence" value="ECO:0007669"/>
    <property type="project" value="InterPro"/>
</dbReference>
<dbReference type="PANTHER" id="PTHR46910:SF3">
    <property type="entry name" value="HALOTOLERANCE PROTEIN 9-RELATED"/>
    <property type="match status" value="1"/>
</dbReference>
<dbReference type="GO" id="GO:0005634">
    <property type="term" value="C:nucleus"/>
    <property type="evidence" value="ECO:0007669"/>
    <property type="project" value="UniProtKB-SubCell"/>
</dbReference>
<keyword evidence="4" id="KW-0539">Nucleus</keyword>
<comment type="caution">
    <text evidence="8">The sequence shown here is derived from an EMBL/GenBank/DDBJ whole genome shotgun (WGS) entry which is preliminary data.</text>
</comment>
<name>A0A8H7QWF0_9FUNG</name>